<gene>
    <name evidence="2" type="ORF">BDV29DRAFT_193682</name>
</gene>
<keyword evidence="3" id="KW-1185">Reference proteome</keyword>
<dbReference type="InterPro" id="IPR016181">
    <property type="entry name" value="Acyl_CoA_acyltransferase"/>
</dbReference>
<dbReference type="SUPFAM" id="SSF55729">
    <property type="entry name" value="Acyl-CoA N-acyltransferases (Nat)"/>
    <property type="match status" value="1"/>
</dbReference>
<dbReference type="Proteomes" id="UP000326565">
    <property type="component" value="Unassembled WGS sequence"/>
</dbReference>
<dbReference type="Pfam" id="PF13508">
    <property type="entry name" value="Acetyltransf_7"/>
    <property type="match status" value="1"/>
</dbReference>
<name>A0A5N5WUR2_9EURO</name>
<evidence type="ECO:0000313" key="3">
    <source>
        <dbReference type="Proteomes" id="UP000326565"/>
    </source>
</evidence>
<feature type="domain" description="N-acetyltransferase" evidence="1">
    <location>
        <begin position="70"/>
        <end position="218"/>
    </location>
</feature>
<accession>A0A5N5WUR2</accession>
<dbReference type="AlphaFoldDB" id="A0A5N5WUR2"/>
<dbReference type="PANTHER" id="PTHR42791:SF2">
    <property type="entry name" value="N-ACETYLTRANSFERASE DOMAIN-CONTAINING PROTEIN"/>
    <property type="match status" value="1"/>
</dbReference>
<dbReference type="GO" id="GO:0016747">
    <property type="term" value="F:acyltransferase activity, transferring groups other than amino-acyl groups"/>
    <property type="evidence" value="ECO:0007669"/>
    <property type="project" value="InterPro"/>
</dbReference>
<dbReference type="PANTHER" id="PTHR42791">
    <property type="entry name" value="GNAT FAMILY ACETYLTRANSFERASE"/>
    <property type="match status" value="1"/>
</dbReference>
<protein>
    <submittedName>
        <fullName evidence="2">Acyl-CoA N-acyltransferase</fullName>
    </submittedName>
</protein>
<dbReference type="InterPro" id="IPR000182">
    <property type="entry name" value="GNAT_dom"/>
</dbReference>
<dbReference type="InterPro" id="IPR052523">
    <property type="entry name" value="Trichothecene_AcTrans"/>
</dbReference>
<keyword evidence="2" id="KW-0808">Transferase</keyword>
<proteinExistence type="predicted"/>
<dbReference type="OrthoDB" id="410198at2759"/>
<evidence type="ECO:0000259" key="1">
    <source>
        <dbReference type="PROSITE" id="PS51186"/>
    </source>
</evidence>
<dbReference type="Gene3D" id="3.40.630.30">
    <property type="match status" value="1"/>
</dbReference>
<keyword evidence="2" id="KW-0012">Acyltransferase</keyword>
<sequence>MHIQTRYAVESDASQLAQINVTSFSPSPFYRHTFADVSVSALHTLKYARALQKFTDPKTHVQVAIDPETGLVLGSTRWAIPLHYQQKPGSLCELPEDAIKMAADPEKFLPENMNKQFYALFFGMLKSMRAKYVNNDDIVLEYLAISPEQQGKGIGSQLLQWGIQKADALNARIYLEASVEGYPLYKKYGWRLLEEANLDFESLGGAGKATYLMMVRDPVAELDRTK</sequence>
<dbReference type="PROSITE" id="PS51186">
    <property type="entry name" value="GNAT"/>
    <property type="match status" value="1"/>
</dbReference>
<organism evidence="2 3">
    <name type="scientific">Aspergillus leporis</name>
    <dbReference type="NCBI Taxonomy" id="41062"/>
    <lineage>
        <taxon>Eukaryota</taxon>
        <taxon>Fungi</taxon>
        <taxon>Dikarya</taxon>
        <taxon>Ascomycota</taxon>
        <taxon>Pezizomycotina</taxon>
        <taxon>Eurotiomycetes</taxon>
        <taxon>Eurotiomycetidae</taxon>
        <taxon>Eurotiales</taxon>
        <taxon>Aspergillaceae</taxon>
        <taxon>Aspergillus</taxon>
        <taxon>Aspergillus subgen. Circumdati</taxon>
    </lineage>
</organism>
<reference evidence="2 3" key="1">
    <citation type="submission" date="2019-04" db="EMBL/GenBank/DDBJ databases">
        <title>Friends and foes A comparative genomics study of 23 Aspergillus species from section Flavi.</title>
        <authorList>
            <consortium name="DOE Joint Genome Institute"/>
            <person name="Kjaerbolling I."/>
            <person name="Vesth T."/>
            <person name="Frisvad J.C."/>
            <person name="Nybo J.L."/>
            <person name="Theobald S."/>
            <person name="Kildgaard S."/>
            <person name="Isbrandt T."/>
            <person name="Kuo A."/>
            <person name="Sato A."/>
            <person name="Lyhne E.K."/>
            <person name="Kogle M.E."/>
            <person name="Wiebenga A."/>
            <person name="Kun R.S."/>
            <person name="Lubbers R.J."/>
            <person name="Makela M.R."/>
            <person name="Barry K."/>
            <person name="Chovatia M."/>
            <person name="Clum A."/>
            <person name="Daum C."/>
            <person name="Haridas S."/>
            <person name="He G."/>
            <person name="LaButti K."/>
            <person name="Lipzen A."/>
            <person name="Mondo S."/>
            <person name="Riley R."/>
            <person name="Salamov A."/>
            <person name="Simmons B.A."/>
            <person name="Magnuson J.K."/>
            <person name="Henrissat B."/>
            <person name="Mortensen U.H."/>
            <person name="Larsen T.O."/>
            <person name="Devries R.P."/>
            <person name="Grigoriev I.V."/>
            <person name="Machida M."/>
            <person name="Baker S.E."/>
            <person name="Andersen M.R."/>
        </authorList>
    </citation>
    <scope>NUCLEOTIDE SEQUENCE [LARGE SCALE GENOMIC DNA]</scope>
    <source>
        <strain evidence="2 3">CBS 151.66</strain>
    </source>
</reference>
<dbReference type="EMBL" id="ML732287">
    <property type="protein sequence ID" value="KAB8070954.1"/>
    <property type="molecule type" value="Genomic_DNA"/>
</dbReference>
<dbReference type="CDD" id="cd04301">
    <property type="entry name" value="NAT_SF"/>
    <property type="match status" value="1"/>
</dbReference>
<evidence type="ECO:0000313" key="2">
    <source>
        <dbReference type="EMBL" id="KAB8070954.1"/>
    </source>
</evidence>